<dbReference type="InterPro" id="IPR021858">
    <property type="entry name" value="Fun_TF"/>
</dbReference>
<dbReference type="GO" id="GO:0000981">
    <property type="term" value="F:DNA-binding transcription factor activity, RNA polymerase II-specific"/>
    <property type="evidence" value="ECO:0007669"/>
    <property type="project" value="InterPro"/>
</dbReference>
<dbReference type="EMBL" id="ML978140">
    <property type="protein sequence ID" value="KAF2092986.1"/>
    <property type="molecule type" value="Genomic_DNA"/>
</dbReference>
<keyword evidence="1" id="KW-0539">Nucleus</keyword>
<gene>
    <name evidence="3" type="ORF">NA57DRAFT_49197</name>
</gene>
<comment type="caution">
    <text evidence="3">The sequence shown here is derived from an EMBL/GenBank/DDBJ whole genome shotgun (WGS) entry which is preliminary data.</text>
</comment>
<reference evidence="3" key="1">
    <citation type="journal article" date="2020" name="Stud. Mycol.">
        <title>101 Dothideomycetes genomes: a test case for predicting lifestyles and emergence of pathogens.</title>
        <authorList>
            <person name="Haridas S."/>
            <person name="Albert R."/>
            <person name="Binder M."/>
            <person name="Bloem J."/>
            <person name="Labutti K."/>
            <person name="Salamov A."/>
            <person name="Andreopoulos B."/>
            <person name="Baker S."/>
            <person name="Barry K."/>
            <person name="Bills G."/>
            <person name="Bluhm B."/>
            <person name="Cannon C."/>
            <person name="Castanera R."/>
            <person name="Culley D."/>
            <person name="Daum C."/>
            <person name="Ezra D."/>
            <person name="Gonzalez J."/>
            <person name="Henrissat B."/>
            <person name="Kuo A."/>
            <person name="Liang C."/>
            <person name="Lipzen A."/>
            <person name="Lutzoni F."/>
            <person name="Magnuson J."/>
            <person name="Mondo S."/>
            <person name="Nolan M."/>
            <person name="Ohm R."/>
            <person name="Pangilinan J."/>
            <person name="Park H.-J."/>
            <person name="Ramirez L."/>
            <person name="Alfaro M."/>
            <person name="Sun H."/>
            <person name="Tritt A."/>
            <person name="Yoshinaga Y."/>
            <person name="Zwiers L.-H."/>
            <person name="Turgeon B."/>
            <person name="Goodwin S."/>
            <person name="Spatafora J."/>
            <person name="Crous P."/>
            <person name="Grigoriev I."/>
        </authorList>
    </citation>
    <scope>NUCLEOTIDE SEQUENCE</scope>
    <source>
        <strain evidence="3">CBS 133067</strain>
    </source>
</reference>
<dbReference type="PANTHER" id="PTHR38111">
    <property type="entry name" value="ZN(2)-C6 FUNGAL-TYPE DOMAIN-CONTAINING PROTEIN-RELATED"/>
    <property type="match status" value="1"/>
</dbReference>
<dbReference type="InterPro" id="IPR053178">
    <property type="entry name" value="Osmoadaptation_assoc"/>
</dbReference>
<dbReference type="AlphaFoldDB" id="A0A9P4I736"/>
<keyword evidence="4" id="KW-1185">Reference proteome</keyword>
<evidence type="ECO:0000259" key="2">
    <source>
        <dbReference type="PROSITE" id="PS50048"/>
    </source>
</evidence>
<dbReference type="CDD" id="cd00067">
    <property type="entry name" value="GAL4"/>
    <property type="match status" value="1"/>
</dbReference>
<dbReference type="InterPro" id="IPR036864">
    <property type="entry name" value="Zn2-C6_fun-type_DNA-bd_sf"/>
</dbReference>
<organism evidence="3 4">
    <name type="scientific">Rhizodiscina lignyota</name>
    <dbReference type="NCBI Taxonomy" id="1504668"/>
    <lineage>
        <taxon>Eukaryota</taxon>
        <taxon>Fungi</taxon>
        <taxon>Dikarya</taxon>
        <taxon>Ascomycota</taxon>
        <taxon>Pezizomycotina</taxon>
        <taxon>Dothideomycetes</taxon>
        <taxon>Pleosporomycetidae</taxon>
        <taxon>Aulographales</taxon>
        <taxon>Rhizodiscinaceae</taxon>
        <taxon>Rhizodiscina</taxon>
    </lineage>
</organism>
<dbReference type="InterPro" id="IPR001138">
    <property type="entry name" value="Zn2Cys6_DnaBD"/>
</dbReference>
<dbReference type="PANTHER" id="PTHR38111:SF2">
    <property type="entry name" value="FINGER DOMAIN PROTEIN, PUTATIVE (AFU_ORTHOLOGUE AFUA_1G01560)-RELATED"/>
    <property type="match status" value="1"/>
</dbReference>
<dbReference type="Pfam" id="PF00172">
    <property type="entry name" value="Zn_clus"/>
    <property type="match status" value="1"/>
</dbReference>
<sequence>MVGIGGRSKACDNCRRRRVKCDQTRPECHKCLRLRLTCGGYPDLTVIQFDGRRAGKPSQPDPVSADEAALIPFNSTSSHESLSLFTAGDEFLLNSEVQLHPEHIFISFTRSRLLQGPDSTNITGVLPRIVDRNLVQKSFLALATTYFGMEHKEKSLVQRGMQQYGHTLEDVHNALSDPSRRTSFDLLQSITIMGFFEFLVSENEHGWINHCLGLERLINLRGPASFTNGPELIVLENARPAIACAALLLHRSTVFSKSEWKTMPWILYPERKNCMQSLIDILVDCPELFVMRDRIIAMSVSDDQASSYRELFRKTTDLLNQLDQWILTWNQLNPDCYHETVPSNTTPVFTSSEGRQTPAWTTTIEYDTSIHANNLTLYNATFILVLKFTYQTALSTDSGLTDQLQVSELYTKMLAAALMVCRSVDYHLRLMRSGASSFFLWFSLRMAYDALGRSNPVIGAWIRNVLQEVHNGNVGRWAIARYLLDIPPPGNEATSQAESQQNAGSPVLWLEGDKWADS</sequence>
<dbReference type="Pfam" id="PF11951">
    <property type="entry name" value="Fungal_trans_2"/>
    <property type="match status" value="1"/>
</dbReference>
<dbReference type="Gene3D" id="4.10.240.10">
    <property type="entry name" value="Zn(2)-C6 fungal-type DNA-binding domain"/>
    <property type="match status" value="1"/>
</dbReference>
<proteinExistence type="predicted"/>
<accession>A0A9P4I736</accession>
<dbReference type="SUPFAM" id="SSF57701">
    <property type="entry name" value="Zn2/Cys6 DNA-binding domain"/>
    <property type="match status" value="1"/>
</dbReference>
<protein>
    <recommendedName>
        <fullName evidence="2">Zn(2)-C6 fungal-type domain-containing protein</fullName>
    </recommendedName>
</protein>
<dbReference type="Proteomes" id="UP000799772">
    <property type="component" value="Unassembled WGS sequence"/>
</dbReference>
<dbReference type="GO" id="GO:0008270">
    <property type="term" value="F:zinc ion binding"/>
    <property type="evidence" value="ECO:0007669"/>
    <property type="project" value="InterPro"/>
</dbReference>
<dbReference type="PROSITE" id="PS50048">
    <property type="entry name" value="ZN2_CY6_FUNGAL_2"/>
    <property type="match status" value="1"/>
</dbReference>
<evidence type="ECO:0000256" key="1">
    <source>
        <dbReference type="ARBA" id="ARBA00023242"/>
    </source>
</evidence>
<dbReference type="SMART" id="SM00066">
    <property type="entry name" value="GAL4"/>
    <property type="match status" value="1"/>
</dbReference>
<dbReference type="PROSITE" id="PS00463">
    <property type="entry name" value="ZN2_CY6_FUNGAL_1"/>
    <property type="match status" value="1"/>
</dbReference>
<evidence type="ECO:0000313" key="3">
    <source>
        <dbReference type="EMBL" id="KAF2092986.1"/>
    </source>
</evidence>
<evidence type="ECO:0000313" key="4">
    <source>
        <dbReference type="Proteomes" id="UP000799772"/>
    </source>
</evidence>
<feature type="domain" description="Zn(2)-C6 fungal-type" evidence="2">
    <location>
        <begin position="10"/>
        <end position="38"/>
    </location>
</feature>
<name>A0A9P4I736_9PEZI</name>
<dbReference type="OrthoDB" id="5126878at2759"/>